<evidence type="ECO:0000313" key="2">
    <source>
        <dbReference type="Proteomes" id="UP000054166"/>
    </source>
</evidence>
<reference evidence="1 2" key="1">
    <citation type="submission" date="2014-04" db="EMBL/GenBank/DDBJ databases">
        <authorList>
            <consortium name="DOE Joint Genome Institute"/>
            <person name="Kuo A."/>
            <person name="Tarkka M."/>
            <person name="Buscot F."/>
            <person name="Kohler A."/>
            <person name="Nagy L.G."/>
            <person name="Floudas D."/>
            <person name="Copeland A."/>
            <person name="Barry K.W."/>
            <person name="Cichocki N."/>
            <person name="Veneault-Fourrey C."/>
            <person name="LaButti K."/>
            <person name="Lindquist E.A."/>
            <person name="Lipzen A."/>
            <person name="Lundell T."/>
            <person name="Morin E."/>
            <person name="Murat C."/>
            <person name="Sun H."/>
            <person name="Tunlid A."/>
            <person name="Henrissat B."/>
            <person name="Grigoriev I.V."/>
            <person name="Hibbett D.S."/>
            <person name="Martin F."/>
            <person name="Nordberg H.P."/>
            <person name="Cantor M.N."/>
            <person name="Hua S.X."/>
        </authorList>
    </citation>
    <scope>NUCLEOTIDE SEQUENCE [LARGE SCALE GENOMIC DNA]</scope>
    <source>
        <strain evidence="1 2">F 1598</strain>
    </source>
</reference>
<evidence type="ECO:0000313" key="1">
    <source>
        <dbReference type="EMBL" id="KIM83196.1"/>
    </source>
</evidence>
<reference evidence="2" key="2">
    <citation type="submission" date="2015-01" db="EMBL/GenBank/DDBJ databases">
        <title>Evolutionary Origins and Diversification of the Mycorrhizal Mutualists.</title>
        <authorList>
            <consortium name="DOE Joint Genome Institute"/>
            <consortium name="Mycorrhizal Genomics Consortium"/>
            <person name="Kohler A."/>
            <person name="Kuo A."/>
            <person name="Nagy L.G."/>
            <person name="Floudas D."/>
            <person name="Copeland A."/>
            <person name="Barry K.W."/>
            <person name="Cichocki N."/>
            <person name="Veneault-Fourrey C."/>
            <person name="LaButti K."/>
            <person name="Lindquist E.A."/>
            <person name="Lipzen A."/>
            <person name="Lundell T."/>
            <person name="Morin E."/>
            <person name="Murat C."/>
            <person name="Riley R."/>
            <person name="Ohm R."/>
            <person name="Sun H."/>
            <person name="Tunlid A."/>
            <person name="Henrissat B."/>
            <person name="Grigoriev I.V."/>
            <person name="Hibbett D.S."/>
            <person name="Martin F."/>
        </authorList>
    </citation>
    <scope>NUCLEOTIDE SEQUENCE [LARGE SCALE GENOMIC DNA]</scope>
    <source>
        <strain evidence="2">F 1598</strain>
    </source>
</reference>
<accession>A0A0C3FYB2</accession>
<dbReference type="AlphaFoldDB" id="A0A0C3FYB2"/>
<name>A0A0C3FYB2_PILCF</name>
<dbReference type="Proteomes" id="UP000054166">
    <property type="component" value="Unassembled WGS sequence"/>
</dbReference>
<organism evidence="1 2">
    <name type="scientific">Piloderma croceum (strain F 1598)</name>
    <dbReference type="NCBI Taxonomy" id="765440"/>
    <lineage>
        <taxon>Eukaryota</taxon>
        <taxon>Fungi</taxon>
        <taxon>Dikarya</taxon>
        <taxon>Basidiomycota</taxon>
        <taxon>Agaricomycotina</taxon>
        <taxon>Agaricomycetes</taxon>
        <taxon>Agaricomycetidae</taxon>
        <taxon>Atheliales</taxon>
        <taxon>Atheliaceae</taxon>
        <taxon>Piloderma</taxon>
    </lineage>
</organism>
<keyword evidence="2" id="KW-1185">Reference proteome</keyword>
<dbReference type="EMBL" id="KN832991">
    <property type="protein sequence ID" value="KIM83196.1"/>
    <property type="molecule type" value="Genomic_DNA"/>
</dbReference>
<dbReference type="InParanoid" id="A0A0C3FYB2"/>
<proteinExistence type="predicted"/>
<sequence>MLSFSLSFVLLVGLEGIILLSKQVNLNVSCVIICKLCTILFSPGTLSLNLVARGASRTL</sequence>
<protein>
    <submittedName>
        <fullName evidence="1">Uncharacterized protein</fullName>
    </submittedName>
</protein>
<gene>
    <name evidence="1" type="ORF">PILCRDRAFT_435539</name>
</gene>
<dbReference type="HOGENOM" id="CLU_2961642_0_0_1"/>